<dbReference type="PANTHER" id="PTHR12209">
    <property type="entry name" value="NON-SPECIFIC SERINE/THREONINE PROTEIN KINASE"/>
    <property type="match status" value="1"/>
</dbReference>
<evidence type="ECO:0000313" key="12">
    <source>
        <dbReference type="EMBL" id="GHP02844.1"/>
    </source>
</evidence>
<gene>
    <name evidence="12" type="ORF">PPROV_000159900</name>
</gene>
<protein>
    <recommendedName>
        <fullName evidence="2">non-specific serine/threonine protein kinase</fullName>
        <ecNumber evidence="2">2.7.11.1</ecNumber>
    </recommendedName>
</protein>
<comment type="caution">
    <text evidence="12">The sequence shown here is derived from an EMBL/GenBank/DDBJ whole genome shotgun (WGS) entry which is preliminary data.</text>
</comment>
<evidence type="ECO:0000256" key="4">
    <source>
        <dbReference type="ARBA" id="ARBA00022679"/>
    </source>
</evidence>
<dbReference type="FunFam" id="3.30.200.20:FF:000201">
    <property type="entry name" value="TP53-regulating kinase isoform X1"/>
    <property type="match status" value="1"/>
</dbReference>
<dbReference type="SUPFAM" id="SSF56112">
    <property type="entry name" value="Protein kinase-like (PK-like)"/>
    <property type="match status" value="1"/>
</dbReference>
<evidence type="ECO:0000256" key="5">
    <source>
        <dbReference type="ARBA" id="ARBA00022694"/>
    </source>
</evidence>
<dbReference type="OrthoDB" id="3399at2759"/>
<dbReference type="Gene3D" id="3.30.200.20">
    <property type="entry name" value="Phosphorylase Kinase, domain 1"/>
    <property type="match status" value="1"/>
</dbReference>
<organism evidence="12 13">
    <name type="scientific">Pycnococcus provasolii</name>
    <dbReference type="NCBI Taxonomy" id="41880"/>
    <lineage>
        <taxon>Eukaryota</taxon>
        <taxon>Viridiplantae</taxon>
        <taxon>Chlorophyta</taxon>
        <taxon>Pseudoscourfieldiophyceae</taxon>
        <taxon>Pseudoscourfieldiales</taxon>
        <taxon>Pycnococcaceae</taxon>
        <taxon>Pycnococcus</taxon>
    </lineage>
</organism>
<dbReference type="GO" id="GO:0000408">
    <property type="term" value="C:EKC/KEOPS complex"/>
    <property type="evidence" value="ECO:0007669"/>
    <property type="project" value="UniProtKB-ARBA"/>
</dbReference>
<dbReference type="GO" id="GO:0004674">
    <property type="term" value="F:protein serine/threonine kinase activity"/>
    <property type="evidence" value="ECO:0007669"/>
    <property type="project" value="UniProtKB-KW"/>
</dbReference>
<comment type="catalytic activity">
    <reaction evidence="9">
        <text>L-threonyl-[protein] + ATP = O-phospho-L-threonyl-[protein] + ADP + H(+)</text>
        <dbReference type="Rhea" id="RHEA:46608"/>
        <dbReference type="Rhea" id="RHEA-COMP:11060"/>
        <dbReference type="Rhea" id="RHEA-COMP:11605"/>
        <dbReference type="ChEBI" id="CHEBI:15378"/>
        <dbReference type="ChEBI" id="CHEBI:30013"/>
        <dbReference type="ChEBI" id="CHEBI:30616"/>
        <dbReference type="ChEBI" id="CHEBI:61977"/>
        <dbReference type="ChEBI" id="CHEBI:456216"/>
        <dbReference type="EC" id="2.7.11.1"/>
    </reaction>
</comment>
<dbReference type="EC" id="2.7.11.1" evidence="2"/>
<dbReference type="GO" id="GO:0008033">
    <property type="term" value="P:tRNA processing"/>
    <property type="evidence" value="ECO:0007669"/>
    <property type="project" value="UniProtKB-KW"/>
</dbReference>
<evidence type="ECO:0000313" key="13">
    <source>
        <dbReference type="Proteomes" id="UP000660262"/>
    </source>
</evidence>
<keyword evidence="5" id="KW-0819">tRNA processing</keyword>
<dbReference type="GO" id="GO:0070525">
    <property type="term" value="P:tRNA threonylcarbamoyladenosine metabolic process"/>
    <property type="evidence" value="ECO:0007669"/>
    <property type="project" value="TreeGrafter"/>
</dbReference>
<proteinExistence type="inferred from homology"/>
<dbReference type="AlphaFoldDB" id="A0A830H713"/>
<evidence type="ECO:0000256" key="2">
    <source>
        <dbReference type="ARBA" id="ARBA00012513"/>
    </source>
</evidence>
<dbReference type="NCBIfam" id="TIGR03724">
    <property type="entry name" value="arch_bud32"/>
    <property type="match status" value="1"/>
</dbReference>
<feature type="domain" description="Protein kinase" evidence="11">
    <location>
        <begin position="1"/>
        <end position="242"/>
    </location>
</feature>
<dbReference type="GO" id="GO:0005829">
    <property type="term" value="C:cytosol"/>
    <property type="evidence" value="ECO:0007669"/>
    <property type="project" value="TreeGrafter"/>
</dbReference>
<dbReference type="InterPro" id="IPR000719">
    <property type="entry name" value="Prot_kinase_dom"/>
</dbReference>
<keyword evidence="3" id="KW-0723">Serine/threonine-protein kinase</keyword>
<dbReference type="Pfam" id="PF00069">
    <property type="entry name" value="Pkinase"/>
    <property type="match status" value="1"/>
</dbReference>
<evidence type="ECO:0000256" key="1">
    <source>
        <dbReference type="ARBA" id="ARBA00010630"/>
    </source>
</evidence>
<sequence length="242" mass="26483">MSRGFGLQQGAEAVLYTAPFLFQCEPTFQASTPSDADAAHAQPIIIKRRFPRAYRHRTLDKKLTRGRLASEARNLLKARKLGVKVPAVLRVDVDALCIYLERIPGDTLKEKLARQTKNDKEQVETTLKALGAACATLHQGNIVHGDLTPSNVMVTTTQESAPSVALIDFGLAQTSTLAEDKAVDLYVLERAINSTANDGDEAEPFGHVLAGYESRASKGLWNAVRTKLDEVRARGRKRTMVG</sequence>
<keyword evidence="6" id="KW-0547">Nucleotide-binding</keyword>
<dbReference type="GO" id="GO:0005634">
    <property type="term" value="C:nucleus"/>
    <property type="evidence" value="ECO:0007669"/>
    <property type="project" value="TreeGrafter"/>
</dbReference>
<dbReference type="PROSITE" id="PS50011">
    <property type="entry name" value="PROTEIN_KINASE_DOM"/>
    <property type="match status" value="1"/>
</dbReference>
<comment type="catalytic activity">
    <reaction evidence="10">
        <text>L-seryl-[protein] + ATP = O-phospho-L-seryl-[protein] + ADP + H(+)</text>
        <dbReference type="Rhea" id="RHEA:17989"/>
        <dbReference type="Rhea" id="RHEA-COMP:9863"/>
        <dbReference type="Rhea" id="RHEA-COMP:11604"/>
        <dbReference type="ChEBI" id="CHEBI:15378"/>
        <dbReference type="ChEBI" id="CHEBI:29999"/>
        <dbReference type="ChEBI" id="CHEBI:30616"/>
        <dbReference type="ChEBI" id="CHEBI:83421"/>
        <dbReference type="ChEBI" id="CHEBI:456216"/>
        <dbReference type="EC" id="2.7.11.1"/>
    </reaction>
</comment>
<dbReference type="EMBL" id="BNJQ01000004">
    <property type="protein sequence ID" value="GHP02844.1"/>
    <property type="molecule type" value="Genomic_DNA"/>
</dbReference>
<evidence type="ECO:0000256" key="6">
    <source>
        <dbReference type="ARBA" id="ARBA00022741"/>
    </source>
</evidence>
<name>A0A830H713_9CHLO</name>
<evidence type="ECO:0000256" key="8">
    <source>
        <dbReference type="ARBA" id="ARBA00022840"/>
    </source>
</evidence>
<evidence type="ECO:0000256" key="7">
    <source>
        <dbReference type="ARBA" id="ARBA00022777"/>
    </source>
</evidence>
<evidence type="ECO:0000256" key="9">
    <source>
        <dbReference type="ARBA" id="ARBA00047899"/>
    </source>
</evidence>
<dbReference type="Proteomes" id="UP000660262">
    <property type="component" value="Unassembled WGS sequence"/>
</dbReference>
<accession>A0A830H713</accession>
<comment type="similarity">
    <text evidence="1">Belongs to the protein kinase superfamily. BUD32 family.</text>
</comment>
<dbReference type="PANTHER" id="PTHR12209:SF0">
    <property type="entry name" value="EKC_KEOPS COMPLEX SUBUNIT TP53RK"/>
    <property type="match status" value="1"/>
</dbReference>
<dbReference type="InterPro" id="IPR022495">
    <property type="entry name" value="Bud32"/>
</dbReference>
<evidence type="ECO:0000256" key="10">
    <source>
        <dbReference type="ARBA" id="ARBA00048679"/>
    </source>
</evidence>
<keyword evidence="13" id="KW-1185">Reference proteome</keyword>
<keyword evidence="7" id="KW-0418">Kinase</keyword>
<dbReference type="Gene3D" id="1.10.510.10">
    <property type="entry name" value="Transferase(Phosphotransferase) domain 1"/>
    <property type="match status" value="1"/>
</dbReference>
<keyword evidence="8" id="KW-0067">ATP-binding</keyword>
<reference evidence="12" key="1">
    <citation type="submission" date="2020-10" db="EMBL/GenBank/DDBJ databases">
        <title>Unveiling of a novel bifunctional photoreceptor, Dualchrome1, isolated from a cosmopolitan green alga.</title>
        <authorList>
            <person name="Suzuki S."/>
            <person name="Kawachi M."/>
        </authorList>
    </citation>
    <scope>NUCLEOTIDE SEQUENCE</scope>
    <source>
        <strain evidence="12">NIES 2893</strain>
    </source>
</reference>
<evidence type="ECO:0000256" key="3">
    <source>
        <dbReference type="ARBA" id="ARBA00022527"/>
    </source>
</evidence>
<dbReference type="InterPro" id="IPR011009">
    <property type="entry name" value="Kinase-like_dom_sf"/>
</dbReference>
<dbReference type="GO" id="GO:0005524">
    <property type="term" value="F:ATP binding"/>
    <property type="evidence" value="ECO:0007669"/>
    <property type="project" value="UniProtKB-KW"/>
</dbReference>
<dbReference type="InterPro" id="IPR008266">
    <property type="entry name" value="Tyr_kinase_AS"/>
</dbReference>
<keyword evidence="4" id="KW-0808">Transferase</keyword>
<dbReference type="PROSITE" id="PS00109">
    <property type="entry name" value="PROTEIN_KINASE_TYR"/>
    <property type="match status" value="1"/>
</dbReference>
<evidence type="ECO:0000259" key="11">
    <source>
        <dbReference type="PROSITE" id="PS50011"/>
    </source>
</evidence>